<dbReference type="Proteomes" id="UP000288623">
    <property type="component" value="Unassembled WGS sequence"/>
</dbReference>
<evidence type="ECO:0000256" key="10">
    <source>
        <dbReference type="RuleBase" id="RU362075"/>
    </source>
</evidence>
<evidence type="ECO:0000256" key="8">
    <source>
        <dbReference type="ARBA" id="ARBA00042619"/>
    </source>
</evidence>
<dbReference type="EMBL" id="JTFC01000012">
    <property type="protein sequence ID" value="RUS57737.1"/>
    <property type="molecule type" value="Genomic_DNA"/>
</dbReference>
<evidence type="ECO:0000256" key="9">
    <source>
        <dbReference type="ARBA" id="ARBA00048532"/>
    </source>
</evidence>
<dbReference type="AlphaFoldDB" id="A0A433RWS7"/>
<proteinExistence type="inferred from homology"/>
<evidence type="ECO:0000256" key="5">
    <source>
        <dbReference type="ARBA" id="ARBA00038194"/>
    </source>
</evidence>
<evidence type="ECO:0000256" key="3">
    <source>
        <dbReference type="ARBA" id="ARBA00023002"/>
    </source>
</evidence>
<dbReference type="GO" id="GO:0016117">
    <property type="term" value="P:carotenoid biosynthetic process"/>
    <property type="evidence" value="ECO:0007669"/>
    <property type="project" value="UniProtKB-KW"/>
</dbReference>
<dbReference type="SUPFAM" id="SSF51905">
    <property type="entry name" value="FAD/NAD(P)-binding domain"/>
    <property type="match status" value="1"/>
</dbReference>
<dbReference type="InterPro" id="IPR002937">
    <property type="entry name" value="Amino_oxidase"/>
</dbReference>
<dbReference type="PANTHER" id="PTHR43734">
    <property type="entry name" value="PHYTOENE DESATURASE"/>
    <property type="match status" value="1"/>
</dbReference>
<comment type="cofactor">
    <cofactor evidence="1">
        <name>FAD</name>
        <dbReference type="ChEBI" id="CHEBI:57692"/>
    </cofactor>
</comment>
<comment type="similarity">
    <text evidence="5">Belongs to the carotenoid/retinoid oxidoreductase family. CrtP subfamily.</text>
</comment>
<organism evidence="12 13">
    <name type="scientific">Candidatus Kurthia intestinigallinarum</name>
    <dbReference type="NCBI Taxonomy" id="1562256"/>
    <lineage>
        <taxon>Bacteria</taxon>
        <taxon>Bacillati</taxon>
        <taxon>Bacillota</taxon>
        <taxon>Bacilli</taxon>
        <taxon>Bacillales</taxon>
        <taxon>Caryophanaceae</taxon>
        <taxon>Kurthia</taxon>
    </lineage>
</organism>
<protein>
    <recommendedName>
        <fullName evidence="6">4,4'-diaponeurosporene oxygenase</fullName>
    </recommendedName>
    <alternativeName>
        <fullName evidence="7">4,4'-diaponeurosporene oxidase</fullName>
    </alternativeName>
    <alternativeName>
        <fullName evidence="8">Carotenoid oxidase</fullName>
    </alternativeName>
</protein>
<evidence type="ECO:0000256" key="6">
    <source>
        <dbReference type="ARBA" id="ARBA00039159"/>
    </source>
</evidence>
<evidence type="ECO:0000256" key="4">
    <source>
        <dbReference type="ARBA" id="ARBA00037901"/>
    </source>
</evidence>
<dbReference type="InterPro" id="IPR036188">
    <property type="entry name" value="FAD/NAD-bd_sf"/>
</dbReference>
<keyword evidence="2 10" id="KW-0125">Carotenoid biosynthesis</keyword>
<keyword evidence="13" id="KW-1185">Reference proteome</keyword>
<feature type="domain" description="Amine oxidase" evidence="11">
    <location>
        <begin position="12"/>
        <end position="463"/>
    </location>
</feature>
<dbReference type="InterPro" id="IPR014105">
    <property type="entry name" value="Carotenoid/retinoid_OxRdtase"/>
</dbReference>
<evidence type="ECO:0000256" key="7">
    <source>
        <dbReference type="ARBA" id="ARBA00041900"/>
    </source>
</evidence>
<dbReference type="OrthoDB" id="9814556at2"/>
<dbReference type="PANTHER" id="PTHR43734:SF7">
    <property type="entry name" value="4,4'-DIAPONEUROSPORENE OXYGENASE"/>
    <property type="match status" value="1"/>
</dbReference>
<keyword evidence="3 10" id="KW-0560">Oxidoreductase</keyword>
<reference evidence="12 13" key="1">
    <citation type="submission" date="2014-11" db="EMBL/GenBank/DDBJ databases">
        <title>Genome sequence and analysis of novel Kurthia sp.</title>
        <authorList>
            <person name="Lawson J.N."/>
            <person name="Gonzalez J.E."/>
            <person name="Rinauldi L."/>
            <person name="Xuan Z."/>
            <person name="Firman A."/>
            <person name="Shaddox L."/>
            <person name="Trudeau A."/>
            <person name="Shah S."/>
            <person name="Reiman D."/>
        </authorList>
    </citation>
    <scope>NUCLEOTIDE SEQUENCE [LARGE SCALE GENOMIC DNA]</scope>
    <source>
        <strain evidence="12 13">3B1D</strain>
    </source>
</reference>
<dbReference type="GO" id="GO:0016491">
    <property type="term" value="F:oxidoreductase activity"/>
    <property type="evidence" value="ECO:0007669"/>
    <property type="project" value="UniProtKB-KW"/>
</dbReference>
<dbReference type="RefSeq" id="WP_126989676.1">
    <property type="nucleotide sequence ID" value="NZ_JTFC01000012.1"/>
</dbReference>
<dbReference type="NCBIfam" id="TIGR02734">
    <property type="entry name" value="crtI_fam"/>
    <property type="match status" value="1"/>
</dbReference>
<comment type="caution">
    <text evidence="12">The sequence shown here is derived from an EMBL/GenBank/DDBJ whole genome shotgun (WGS) entry which is preliminary data.</text>
</comment>
<gene>
    <name evidence="12" type="ORF">QI30_04045</name>
</gene>
<evidence type="ECO:0000313" key="13">
    <source>
        <dbReference type="Proteomes" id="UP000288623"/>
    </source>
</evidence>
<dbReference type="Pfam" id="PF01593">
    <property type="entry name" value="Amino_oxidase"/>
    <property type="match status" value="1"/>
</dbReference>
<comment type="catalytic activity">
    <reaction evidence="9">
        <text>all-trans-4,4'-diaponeurosporene + 2 AH2 + 2 O2 = 4,4'-diaponeurosporenal + 2 A + 3 H2O</text>
        <dbReference type="Rhea" id="RHEA:56104"/>
        <dbReference type="ChEBI" id="CHEBI:13193"/>
        <dbReference type="ChEBI" id="CHEBI:15377"/>
        <dbReference type="ChEBI" id="CHEBI:15379"/>
        <dbReference type="ChEBI" id="CHEBI:17499"/>
        <dbReference type="ChEBI" id="CHEBI:62743"/>
        <dbReference type="ChEBI" id="CHEBI:79065"/>
    </reaction>
</comment>
<accession>A0A433RWS7</accession>
<evidence type="ECO:0000256" key="2">
    <source>
        <dbReference type="ARBA" id="ARBA00022746"/>
    </source>
</evidence>
<sequence length="471" mass="52839">MKKRAIIIGGGLGGMAAALTLSRHYDVHIFEKNAWLGGKMQSIQVGEHQFDYGPNTLTMPRYFWELVAPFGDAKKLLPFKKLDNATKHQWGEHEVTFTTNRHNMQQQLAAIDPVSAANYPAFLEEVTRLFKLSEKAFLTKTFFSIKDYVKPSLLYHLVQAHPFETLDTFLARYFPHPTVRQLFGRFATYIGSSPYASPATFAMIAYFELVDGTYYLDGGATTIARVLEELLLEQGVHIHINEQIEKLAMANNEVTFCETAKGQYSADMIISDIDYAVAQTLLGRQPRTYELSTSAYVELITLKEPVPLHYHNVLFSDDYKAEFQFLRNSQLANEATVYSCYPYAATKEGHPGLFVLVNAPAKTALSMKKAQQQVNEALTRWGINTSQIEARKQLPPSYIAETFHVMQGAIYGQASNSLRGSFFRPANKDSRLKNVYFVGGTVHPGGGSPIVVKGGYEVAKRIIVENNNCIK</sequence>
<evidence type="ECO:0000259" key="11">
    <source>
        <dbReference type="Pfam" id="PF01593"/>
    </source>
</evidence>
<evidence type="ECO:0000256" key="1">
    <source>
        <dbReference type="ARBA" id="ARBA00001974"/>
    </source>
</evidence>
<evidence type="ECO:0000313" key="12">
    <source>
        <dbReference type="EMBL" id="RUS57737.1"/>
    </source>
</evidence>
<comment type="pathway">
    <text evidence="4">Carotenoid biosynthesis; staphyloxanthin biosynthesis; staphyloxanthin from farnesyl diphosphate: step 3/5.</text>
</comment>
<name>A0A433RWS7_9BACL</name>
<dbReference type="Gene3D" id="3.50.50.60">
    <property type="entry name" value="FAD/NAD(P)-binding domain"/>
    <property type="match status" value="2"/>
</dbReference>